<dbReference type="RefSeq" id="WP_015790180.1">
    <property type="nucleotide sequence ID" value="NC_013158.1"/>
</dbReference>
<sequence length="149" mass="16879">MHEYERKQLLERVGREGATVGATIPDTIEIDGESLDLSAFVFETRRQETVPPDHRERVEAVKTKLRQERNRRIERLESGDVSYEQGEDLADSIVGIDRALEALESLESGDIEAEKQAARTADRKRWMQFIQQALGKDGESGDRRARGGP</sequence>
<protein>
    <submittedName>
        <fullName evidence="1">Uncharacterized protein</fullName>
    </submittedName>
</protein>
<evidence type="ECO:0000313" key="1">
    <source>
        <dbReference type="EMBL" id="ACV12614.1"/>
    </source>
</evidence>
<dbReference type="KEGG" id="hut:Huta_2448"/>
<dbReference type="GeneID" id="8384750"/>
<dbReference type="Pfam" id="PF19101">
    <property type="entry name" value="DUF5788"/>
    <property type="match status" value="1"/>
</dbReference>
<dbReference type="Proteomes" id="UP000002071">
    <property type="component" value="Chromosome"/>
</dbReference>
<organism evidence="1 2">
    <name type="scientific">Halorhabdus utahensis (strain DSM 12940 / JCM 11049 / AX-2)</name>
    <dbReference type="NCBI Taxonomy" id="519442"/>
    <lineage>
        <taxon>Archaea</taxon>
        <taxon>Methanobacteriati</taxon>
        <taxon>Methanobacteriota</taxon>
        <taxon>Stenosarchaea group</taxon>
        <taxon>Halobacteria</taxon>
        <taxon>Halobacteriales</taxon>
        <taxon>Haloarculaceae</taxon>
        <taxon>Halorhabdus</taxon>
    </lineage>
</organism>
<reference evidence="1 2" key="1">
    <citation type="journal article" date="2009" name="Stand. Genomic Sci.">
        <title>Complete genome sequence of Halorhabdus utahensis type strain (AX-2).</title>
        <authorList>
            <person name="Anderson I."/>
            <person name="Tindall B.J."/>
            <person name="Pomrenke H."/>
            <person name="Goker M."/>
            <person name="Lapidus A."/>
            <person name="Nolan M."/>
            <person name="Copeland A."/>
            <person name="Glavina Del Rio T."/>
            <person name="Chen F."/>
            <person name="Tice H."/>
            <person name="Cheng J.F."/>
            <person name="Lucas S."/>
            <person name="Chertkov O."/>
            <person name="Bruce D."/>
            <person name="Brettin T."/>
            <person name="Detter J.C."/>
            <person name="Han C."/>
            <person name="Goodwin L."/>
            <person name="Land M."/>
            <person name="Hauser L."/>
            <person name="Chang Y.J."/>
            <person name="Jeffries C.D."/>
            <person name="Pitluck S."/>
            <person name="Pati A."/>
            <person name="Mavromatis K."/>
            <person name="Ivanova N."/>
            <person name="Ovchinnikova G."/>
            <person name="Chen A."/>
            <person name="Palaniappan K."/>
            <person name="Chain P."/>
            <person name="Rohde M."/>
            <person name="Bristow J."/>
            <person name="Eisen J.A."/>
            <person name="Markowitz V."/>
            <person name="Hugenholtz P."/>
            <person name="Kyrpides N.C."/>
            <person name="Klenk H.P."/>
        </authorList>
    </citation>
    <scope>NUCLEOTIDE SEQUENCE [LARGE SCALE GENOMIC DNA]</scope>
    <source>
        <strain evidence="2">DSM 12940 / JCM 11049 / AX-2</strain>
    </source>
</reference>
<dbReference type="AlphaFoldDB" id="C7NMH5"/>
<evidence type="ECO:0000313" key="2">
    <source>
        <dbReference type="Proteomes" id="UP000002071"/>
    </source>
</evidence>
<dbReference type="OrthoDB" id="137027at2157"/>
<dbReference type="eggNOG" id="arCOG03097">
    <property type="taxonomic scope" value="Archaea"/>
</dbReference>
<gene>
    <name evidence="1" type="ordered locus">Huta_2448</name>
</gene>
<name>C7NMH5_HALUD</name>
<keyword evidence="2" id="KW-1185">Reference proteome</keyword>
<proteinExistence type="predicted"/>
<dbReference type="HOGENOM" id="CLU_148450_0_0_2"/>
<dbReference type="STRING" id="519442.Huta_2448"/>
<accession>C7NMH5</accession>
<dbReference type="InterPro" id="IPR043900">
    <property type="entry name" value="DUF5788"/>
</dbReference>
<dbReference type="EMBL" id="CP001687">
    <property type="protein sequence ID" value="ACV12614.1"/>
    <property type="molecule type" value="Genomic_DNA"/>
</dbReference>